<evidence type="ECO:0000313" key="2">
    <source>
        <dbReference type="EMBL" id="BAT83720.1"/>
    </source>
</evidence>
<accession>A0A0S3RT30</accession>
<sequence>MLSGLSFPIPTEGTLSSRGAVILFVLHAVVVAAVCDVVVVRSSAWWRVVVLFSGHHIAAVPTGTVVLFFLSEVCARLFVLALLLGPTRANFAKADSA</sequence>
<feature type="transmembrane region" description="Helical" evidence="1">
    <location>
        <begin position="20"/>
        <end position="40"/>
    </location>
</feature>
<dbReference type="Proteomes" id="UP000291084">
    <property type="component" value="Chromosome 4"/>
</dbReference>
<gene>
    <name evidence="2" type="primary">Vigan.04G091800</name>
    <name evidence="2" type="ORF">VIGAN_04091800</name>
</gene>
<keyword evidence="1" id="KW-1133">Transmembrane helix</keyword>
<keyword evidence="1" id="KW-0812">Transmembrane</keyword>
<feature type="transmembrane region" description="Helical" evidence="1">
    <location>
        <begin position="60"/>
        <end position="84"/>
    </location>
</feature>
<proteinExistence type="predicted"/>
<organism evidence="2 3">
    <name type="scientific">Vigna angularis var. angularis</name>
    <dbReference type="NCBI Taxonomy" id="157739"/>
    <lineage>
        <taxon>Eukaryota</taxon>
        <taxon>Viridiplantae</taxon>
        <taxon>Streptophyta</taxon>
        <taxon>Embryophyta</taxon>
        <taxon>Tracheophyta</taxon>
        <taxon>Spermatophyta</taxon>
        <taxon>Magnoliopsida</taxon>
        <taxon>eudicotyledons</taxon>
        <taxon>Gunneridae</taxon>
        <taxon>Pentapetalae</taxon>
        <taxon>rosids</taxon>
        <taxon>fabids</taxon>
        <taxon>Fabales</taxon>
        <taxon>Fabaceae</taxon>
        <taxon>Papilionoideae</taxon>
        <taxon>50 kb inversion clade</taxon>
        <taxon>NPAAA clade</taxon>
        <taxon>indigoferoid/millettioid clade</taxon>
        <taxon>Phaseoleae</taxon>
        <taxon>Vigna</taxon>
    </lineage>
</organism>
<keyword evidence="3" id="KW-1185">Reference proteome</keyword>
<evidence type="ECO:0000256" key="1">
    <source>
        <dbReference type="SAM" id="Phobius"/>
    </source>
</evidence>
<reference evidence="2 3" key="1">
    <citation type="journal article" date="2015" name="Sci. Rep.">
        <title>The power of single molecule real-time sequencing technology in the de novo assembly of a eukaryotic genome.</title>
        <authorList>
            <person name="Sakai H."/>
            <person name="Naito K."/>
            <person name="Ogiso-Tanaka E."/>
            <person name="Takahashi Y."/>
            <person name="Iseki K."/>
            <person name="Muto C."/>
            <person name="Satou K."/>
            <person name="Teruya K."/>
            <person name="Shiroma A."/>
            <person name="Shimoji M."/>
            <person name="Hirano T."/>
            <person name="Itoh T."/>
            <person name="Kaga A."/>
            <person name="Tomooka N."/>
        </authorList>
    </citation>
    <scope>NUCLEOTIDE SEQUENCE [LARGE SCALE GENOMIC DNA]</scope>
    <source>
        <strain evidence="3">cv. Shumari</strain>
    </source>
</reference>
<dbReference type="AlphaFoldDB" id="A0A0S3RT30"/>
<keyword evidence="1" id="KW-0472">Membrane</keyword>
<evidence type="ECO:0000313" key="3">
    <source>
        <dbReference type="Proteomes" id="UP000291084"/>
    </source>
</evidence>
<dbReference type="EMBL" id="AP015037">
    <property type="protein sequence ID" value="BAT83720.1"/>
    <property type="molecule type" value="Genomic_DNA"/>
</dbReference>
<protein>
    <submittedName>
        <fullName evidence="2">Uncharacterized protein</fullName>
    </submittedName>
</protein>
<name>A0A0S3RT30_PHAAN</name>